<evidence type="ECO:0000256" key="1">
    <source>
        <dbReference type="ARBA" id="ARBA00007458"/>
    </source>
</evidence>
<proteinExistence type="inferred from homology"/>
<accession>A0A520KXD1</accession>
<evidence type="ECO:0000313" key="3">
    <source>
        <dbReference type="EMBL" id="RZN70425.1"/>
    </source>
</evidence>
<evidence type="ECO:0000313" key="4">
    <source>
        <dbReference type="Proteomes" id="UP000320766"/>
    </source>
</evidence>
<dbReference type="AlphaFoldDB" id="A0A520KXD1"/>
<dbReference type="InterPro" id="IPR007562">
    <property type="entry name" value="Transglutaminase-like_domain"/>
</dbReference>
<dbReference type="InterPro" id="IPR038765">
    <property type="entry name" value="Papain-like_cys_pep_sf"/>
</dbReference>
<dbReference type="Gene3D" id="3.10.620.30">
    <property type="match status" value="1"/>
</dbReference>
<comment type="caution">
    <text evidence="3">The sequence shown here is derived from an EMBL/GenBank/DDBJ whole genome shotgun (WGS) entry which is preliminary data.</text>
</comment>
<comment type="similarity">
    <text evidence="1">Belongs to the UPF0252 family.</text>
</comment>
<gene>
    <name evidence="3" type="ORF">EF807_03355</name>
</gene>
<evidence type="ECO:0000259" key="2">
    <source>
        <dbReference type="Pfam" id="PF04473"/>
    </source>
</evidence>
<dbReference type="Pfam" id="PF04473">
    <property type="entry name" value="DUF553"/>
    <property type="match status" value="1"/>
</dbReference>
<name>A0A520KXD1_9EURY</name>
<organism evidence="3 4">
    <name type="scientific">Candidatus Methanolliviera hydrocarbonicum</name>
    <dbReference type="NCBI Taxonomy" id="2491085"/>
    <lineage>
        <taxon>Archaea</taxon>
        <taxon>Methanobacteriati</taxon>
        <taxon>Methanobacteriota</taxon>
        <taxon>Candidatus Methanoliparia</taxon>
        <taxon>Candidatus Methanoliparales</taxon>
        <taxon>Candidatus Methanollivieraceae</taxon>
        <taxon>Candidatus Methanolliviera</taxon>
    </lineage>
</organism>
<sequence>MPKKIFIAVLGCLILLLLPVPGYSLPYSRAPMSLGSDNMKEFVTPDDLFVEMQVKKITADCDDKWWGYSSIHYWVGENVRYSYDLNKEYWQLPCGTLAKKMGDCEDMALLRCSMLTCYDWLIDETDDKWYVLVICFKGEEGVIGYHASVIGNTEGYAQIYDYHFDNYGKIVKVDEIDAVWEDYKEFWNKSLVGHIGEVTEVTPIYVFNDKSCEELYDLDDLEEFLLADGR</sequence>
<dbReference type="SUPFAM" id="SSF54001">
    <property type="entry name" value="Cysteine proteinases"/>
    <property type="match status" value="1"/>
</dbReference>
<dbReference type="EMBL" id="RXIL01000055">
    <property type="protein sequence ID" value="RZN70425.1"/>
    <property type="molecule type" value="Genomic_DNA"/>
</dbReference>
<reference evidence="3 4" key="1">
    <citation type="journal article" date="2019" name="Nat. Microbiol.">
        <title>Wide diversity of methane and short-chain alkane metabolisms in uncultured archaea.</title>
        <authorList>
            <person name="Borrel G."/>
            <person name="Adam P.S."/>
            <person name="McKay L.J."/>
            <person name="Chen L.X."/>
            <person name="Sierra-Garcia I.N."/>
            <person name="Sieber C.M."/>
            <person name="Letourneur Q."/>
            <person name="Ghozlane A."/>
            <person name="Andersen G.L."/>
            <person name="Li W.J."/>
            <person name="Hallam S.J."/>
            <person name="Muyzer G."/>
            <person name="de Oliveira V.M."/>
            <person name="Inskeep W.P."/>
            <person name="Banfield J.F."/>
            <person name="Gribaldo S."/>
        </authorList>
    </citation>
    <scope>NUCLEOTIDE SEQUENCE [LARGE SCALE GENOMIC DNA]</scope>
    <source>
        <strain evidence="3">NM1b</strain>
    </source>
</reference>
<protein>
    <recommendedName>
        <fullName evidence="2">Transglutaminase-like domain-containing protein</fullName>
    </recommendedName>
</protein>
<feature type="domain" description="Transglutaminase-like" evidence="2">
    <location>
        <begin position="65"/>
        <end position="164"/>
    </location>
</feature>
<dbReference type="Proteomes" id="UP000320766">
    <property type="component" value="Unassembled WGS sequence"/>
</dbReference>